<gene>
    <name evidence="1" type="ORF">IPN02_05820</name>
</gene>
<sequence>MAAIVAAIAIVPMVACGSSGDLSQSDFEAVITDSRIGTEVGAVVARNYAACLYRATGGEVSEIVDHVDDEAYQPNGTDADALAACSDVLIDAAG</sequence>
<evidence type="ECO:0000313" key="2">
    <source>
        <dbReference type="Proteomes" id="UP000727993"/>
    </source>
</evidence>
<comment type="caution">
    <text evidence="1">The sequence shown here is derived from an EMBL/GenBank/DDBJ whole genome shotgun (WGS) entry which is preliminary data.</text>
</comment>
<reference evidence="1 2" key="1">
    <citation type="submission" date="2020-10" db="EMBL/GenBank/DDBJ databases">
        <title>Connecting structure to function with the recovery of over 1000 high-quality activated sludge metagenome-assembled genomes encoding full-length rRNA genes using long-read sequencing.</title>
        <authorList>
            <person name="Singleton C.M."/>
            <person name="Petriglieri F."/>
            <person name="Kristensen J.M."/>
            <person name="Kirkegaard R.H."/>
            <person name="Michaelsen T.Y."/>
            <person name="Andersen M.H."/>
            <person name="Karst S.M."/>
            <person name="Dueholm M.S."/>
            <person name="Nielsen P.H."/>
            <person name="Albertsen M."/>
        </authorList>
    </citation>
    <scope>NUCLEOTIDE SEQUENCE [LARGE SCALE GENOMIC DNA]</scope>
    <source>
        <strain evidence="1">Lyne_18-Q3-R50-59_MAXAC.006</strain>
    </source>
</reference>
<organism evidence="1 2">
    <name type="scientific">Candidatus Neomicrothrix subdominans</name>
    <dbReference type="NCBI Taxonomy" id="2954438"/>
    <lineage>
        <taxon>Bacteria</taxon>
        <taxon>Bacillati</taxon>
        <taxon>Actinomycetota</taxon>
        <taxon>Acidimicrobiia</taxon>
        <taxon>Acidimicrobiales</taxon>
        <taxon>Microthrixaceae</taxon>
        <taxon>Candidatus Neomicrothrix</taxon>
    </lineage>
</organism>
<protein>
    <submittedName>
        <fullName evidence="1">Uncharacterized protein</fullName>
    </submittedName>
</protein>
<name>A0A936N9Y1_9ACTN</name>
<dbReference type="AlphaFoldDB" id="A0A936N9Y1"/>
<dbReference type="Proteomes" id="UP000727993">
    <property type="component" value="Unassembled WGS sequence"/>
</dbReference>
<accession>A0A936N9Y1</accession>
<proteinExistence type="predicted"/>
<dbReference type="EMBL" id="JADJZA010000001">
    <property type="protein sequence ID" value="MBK9296375.1"/>
    <property type="molecule type" value="Genomic_DNA"/>
</dbReference>
<evidence type="ECO:0000313" key="1">
    <source>
        <dbReference type="EMBL" id="MBK9296375.1"/>
    </source>
</evidence>